<protein>
    <submittedName>
        <fullName evidence="1">Uncharacterized protein</fullName>
    </submittedName>
</protein>
<evidence type="ECO:0000313" key="2">
    <source>
        <dbReference type="Proteomes" id="UP000294820"/>
    </source>
</evidence>
<accession>A0A375ADY1</accession>
<organism evidence="1 2">
    <name type="scientific">Dickeya aquatica</name>
    <dbReference type="NCBI Taxonomy" id="1401087"/>
    <lineage>
        <taxon>Bacteria</taxon>
        <taxon>Pseudomonadati</taxon>
        <taxon>Pseudomonadota</taxon>
        <taxon>Gammaproteobacteria</taxon>
        <taxon>Enterobacterales</taxon>
        <taxon>Pectobacteriaceae</taxon>
        <taxon>Dickeya</taxon>
    </lineage>
</organism>
<dbReference type="AlphaFoldDB" id="A0A375ADY1"/>
<dbReference type="EMBL" id="LT615367">
    <property type="protein sequence ID" value="SLM64101.1"/>
    <property type="molecule type" value="Genomic_DNA"/>
</dbReference>
<gene>
    <name evidence="1" type="ORF">DAQ1742_03285</name>
</gene>
<dbReference type="Proteomes" id="UP000294820">
    <property type="component" value="Chromosome 1"/>
</dbReference>
<reference evidence="1 2" key="1">
    <citation type="submission" date="2016-09" db="EMBL/GenBank/DDBJ databases">
        <authorList>
            <person name="Reverchon S."/>
            <person name="Nasser W."/>
            <person name="Leonard S."/>
            <person name="Brochier C."/>
            <person name="Duprey A."/>
        </authorList>
    </citation>
    <scope>NUCLEOTIDE SEQUENCE [LARGE SCALE GENOMIC DNA]</scope>
    <source>
        <strain evidence="1 2">174/2</strain>
    </source>
</reference>
<evidence type="ECO:0000313" key="1">
    <source>
        <dbReference type="EMBL" id="SLM64101.1"/>
    </source>
</evidence>
<keyword evidence="2" id="KW-1185">Reference proteome</keyword>
<name>A0A375ADY1_9GAMM</name>
<sequence length="43" mass="4560">MAVPGADKTTDPLVSRGPLAVIIETATLTETELAQYCRKKALS</sequence>
<proteinExistence type="predicted"/>
<dbReference type="KEGG" id="daq:DAQ1742_03285"/>